<evidence type="ECO:0000313" key="3">
    <source>
        <dbReference type="EMBL" id="QWG09734.1"/>
    </source>
</evidence>
<protein>
    <submittedName>
        <fullName evidence="3">T9SS type A sorting domain-containing protein</fullName>
    </submittedName>
</protein>
<dbReference type="EMBL" id="CP076129">
    <property type="protein sequence ID" value="QWG09734.1"/>
    <property type="molecule type" value="Genomic_DNA"/>
</dbReference>
<proteinExistence type="predicted"/>
<dbReference type="NCBIfam" id="TIGR04183">
    <property type="entry name" value="Por_Secre_tail"/>
    <property type="match status" value="1"/>
</dbReference>
<evidence type="ECO:0000313" key="4">
    <source>
        <dbReference type="Proteomes" id="UP000682802"/>
    </source>
</evidence>
<dbReference type="InterPro" id="IPR026444">
    <property type="entry name" value="Secre_tail"/>
</dbReference>
<dbReference type="RefSeq" id="WP_144076403.1">
    <property type="nucleotide sequence ID" value="NZ_CP076129.1"/>
</dbReference>
<accession>A0ABX8H290</accession>
<reference evidence="3 4" key="1">
    <citation type="submission" date="2021-05" db="EMBL/GenBank/DDBJ databases">
        <title>Comparative genomic studies on the polysaccharide-degrading batcterial strains of the Flammeovirga genus.</title>
        <authorList>
            <person name="Zewei F."/>
            <person name="Zheng Z."/>
            <person name="Yu L."/>
            <person name="Ruyue G."/>
            <person name="Yanhong M."/>
            <person name="Yuanyuan C."/>
            <person name="Jingyan G."/>
            <person name="Wenjun H."/>
        </authorList>
    </citation>
    <scope>NUCLEOTIDE SEQUENCE [LARGE SCALE GENOMIC DNA]</scope>
    <source>
        <strain evidence="3 4">YS10</strain>
    </source>
</reference>
<feature type="domain" description="Secretion system C-terminal sorting" evidence="2">
    <location>
        <begin position="358"/>
        <end position="426"/>
    </location>
</feature>
<gene>
    <name evidence="3" type="ORF">KM029_24355</name>
</gene>
<dbReference type="Proteomes" id="UP000682802">
    <property type="component" value="Chromosome 2"/>
</dbReference>
<evidence type="ECO:0000259" key="2">
    <source>
        <dbReference type="Pfam" id="PF18962"/>
    </source>
</evidence>
<feature type="chain" id="PRO_5047113417" evidence="1">
    <location>
        <begin position="20"/>
        <end position="430"/>
    </location>
</feature>
<evidence type="ECO:0000256" key="1">
    <source>
        <dbReference type="SAM" id="SignalP"/>
    </source>
</evidence>
<keyword evidence="4" id="KW-1185">Reference proteome</keyword>
<name>A0ABX8H290_9BACT</name>
<feature type="signal peptide" evidence="1">
    <location>
        <begin position="1"/>
        <end position="19"/>
    </location>
</feature>
<sequence length="430" mass="47546">MKAYFTLLLFLNSVLLCFSADITWIGADGVDGNWNTASNWDGGVPNSTDNITIDCNCEIDVTSDLTINSYLKVKSGTTINMNNKKLSITSEGTEFRNGGIITAIAEFKSDVSNIEIYNSGEISATRIHGGKDHTSIITNWSAGVIKVSGEFHLDGLLKNYGLLEVDTKMKIHGGYVKGGGTIQTQTFDMSDEDSRGAILANQVITTSDGCTGTSVTFNDESFEDFNNSLPAGVTVNDDNVYVCGFNNNDVALPIELHSFSVRKSSAQVIIEWVTASEENNSHFIIERSSDGRNWKDIARVEGAGNSNVLLNYSFSDKAPLDGVSYYRLLQVDFDRNFEYFSAKSIKFDFVEDFNIIAYPIPTQNFVYIKSNQIGFLKNRVNLYTLNGKIVTTQIIITPSSEDIISLNISFLPKGIYICKYLNQTIRVLKE</sequence>
<organism evidence="3 4">
    <name type="scientific">Flammeovirga kamogawensis</name>
    <dbReference type="NCBI Taxonomy" id="373891"/>
    <lineage>
        <taxon>Bacteria</taxon>
        <taxon>Pseudomonadati</taxon>
        <taxon>Bacteroidota</taxon>
        <taxon>Cytophagia</taxon>
        <taxon>Cytophagales</taxon>
        <taxon>Flammeovirgaceae</taxon>
        <taxon>Flammeovirga</taxon>
    </lineage>
</organism>
<keyword evidence="1" id="KW-0732">Signal</keyword>
<dbReference type="Pfam" id="PF18962">
    <property type="entry name" value="Por_Secre_tail"/>
    <property type="match status" value="1"/>
</dbReference>